<dbReference type="AlphaFoldDB" id="A0A8T3BL93"/>
<comment type="caution">
    <text evidence="2">The sequence shown here is derived from an EMBL/GenBank/DDBJ whole genome shotgun (WGS) entry which is preliminary data.</text>
</comment>
<proteinExistence type="predicted"/>
<dbReference type="OrthoDB" id="10486467at2759"/>
<feature type="compositionally biased region" description="Basic and acidic residues" evidence="1">
    <location>
        <begin position="26"/>
        <end position="41"/>
    </location>
</feature>
<accession>A0A8T3BL93</accession>
<evidence type="ECO:0000313" key="3">
    <source>
        <dbReference type="Proteomes" id="UP000829196"/>
    </source>
</evidence>
<dbReference type="Proteomes" id="UP000829196">
    <property type="component" value="Unassembled WGS sequence"/>
</dbReference>
<gene>
    <name evidence="2" type="ORF">KFK09_010064</name>
</gene>
<sequence length="108" mass="12848">MLKEMAVEDEEDDYHPPQLPLQWRDPPPHYPHEEQRKRRRAVDDHRCCEALRAAQVIASLDRMDALFINFDHSIEQICTHVIKLSSDIYLHSYSNHYSYCNPESLHSF</sequence>
<evidence type="ECO:0000256" key="1">
    <source>
        <dbReference type="SAM" id="MobiDB-lite"/>
    </source>
</evidence>
<reference evidence="2" key="1">
    <citation type="journal article" date="2022" name="Front. Genet.">
        <title>Chromosome-Scale Assembly of the Dendrobium nobile Genome Provides Insights Into the Molecular Mechanism of the Biosynthesis of the Medicinal Active Ingredient of Dendrobium.</title>
        <authorList>
            <person name="Xu Q."/>
            <person name="Niu S.-C."/>
            <person name="Li K.-L."/>
            <person name="Zheng P.-J."/>
            <person name="Zhang X.-J."/>
            <person name="Jia Y."/>
            <person name="Liu Y."/>
            <person name="Niu Y.-X."/>
            <person name="Yu L.-H."/>
            <person name="Chen D.-F."/>
            <person name="Zhang G.-Q."/>
        </authorList>
    </citation>
    <scope>NUCLEOTIDE SEQUENCE</scope>
    <source>
        <tissue evidence="2">Leaf</tissue>
    </source>
</reference>
<dbReference type="EMBL" id="JAGYWB010000008">
    <property type="protein sequence ID" value="KAI0514031.1"/>
    <property type="molecule type" value="Genomic_DNA"/>
</dbReference>
<protein>
    <submittedName>
        <fullName evidence="2">Uncharacterized protein</fullName>
    </submittedName>
</protein>
<evidence type="ECO:0000313" key="2">
    <source>
        <dbReference type="EMBL" id="KAI0514031.1"/>
    </source>
</evidence>
<keyword evidence="3" id="KW-1185">Reference proteome</keyword>
<feature type="region of interest" description="Disordered" evidence="1">
    <location>
        <begin position="1"/>
        <end position="41"/>
    </location>
</feature>
<organism evidence="2 3">
    <name type="scientific">Dendrobium nobile</name>
    <name type="common">Orchid</name>
    <dbReference type="NCBI Taxonomy" id="94219"/>
    <lineage>
        <taxon>Eukaryota</taxon>
        <taxon>Viridiplantae</taxon>
        <taxon>Streptophyta</taxon>
        <taxon>Embryophyta</taxon>
        <taxon>Tracheophyta</taxon>
        <taxon>Spermatophyta</taxon>
        <taxon>Magnoliopsida</taxon>
        <taxon>Liliopsida</taxon>
        <taxon>Asparagales</taxon>
        <taxon>Orchidaceae</taxon>
        <taxon>Epidendroideae</taxon>
        <taxon>Malaxideae</taxon>
        <taxon>Dendrobiinae</taxon>
        <taxon>Dendrobium</taxon>
    </lineage>
</organism>
<name>A0A8T3BL93_DENNO</name>